<dbReference type="AlphaFoldDB" id="A0A371FH20"/>
<dbReference type="EMBL" id="QJKJ01009130">
    <property type="protein sequence ID" value="RDX77617.1"/>
    <property type="molecule type" value="Genomic_DNA"/>
</dbReference>
<organism evidence="2 3">
    <name type="scientific">Mucuna pruriens</name>
    <name type="common">Velvet bean</name>
    <name type="synonym">Dolichos pruriens</name>
    <dbReference type="NCBI Taxonomy" id="157652"/>
    <lineage>
        <taxon>Eukaryota</taxon>
        <taxon>Viridiplantae</taxon>
        <taxon>Streptophyta</taxon>
        <taxon>Embryophyta</taxon>
        <taxon>Tracheophyta</taxon>
        <taxon>Spermatophyta</taxon>
        <taxon>Magnoliopsida</taxon>
        <taxon>eudicotyledons</taxon>
        <taxon>Gunneridae</taxon>
        <taxon>Pentapetalae</taxon>
        <taxon>rosids</taxon>
        <taxon>fabids</taxon>
        <taxon>Fabales</taxon>
        <taxon>Fabaceae</taxon>
        <taxon>Papilionoideae</taxon>
        <taxon>50 kb inversion clade</taxon>
        <taxon>NPAAA clade</taxon>
        <taxon>indigoferoid/millettioid clade</taxon>
        <taxon>Phaseoleae</taxon>
        <taxon>Mucuna</taxon>
    </lineage>
</organism>
<sequence>MEREMVMMFMDTLPSPYYDWLVINVASTFADLVVVGERIELGILRGKFAQVRNNTGFTKKLSSKKKESLADLPTKKKQIPLHTQHGSRWGPG</sequence>
<keyword evidence="3" id="KW-1185">Reference proteome</keyword>
<proteinExistence type="predicted"/>
<dbReference type="Proteomes" id="UP000257109">
    <property type="component" value="Unassembled WGS sequence"/>
</dbReference>
<feature type="region of interest" description="Disordered" evidence="1">
    <location>
        <begin position="62"/>
        <end position="92"/>
    </location>
</feature>
<evidence type="ECO:0000256" key="1">
    <source>
        <dbReference type="SAM" id="MobiDB-lite"/>
    </source>
</evidence>
<protein>
    <submittedName>
        <fullName evidence="2">Uncharacterized protein</fullName>
    </submittedName>
</protein>
<comment type="caution">
    <text evidence="2">The sequence shown here is derived from an EMBL/GenBank/DDBJ whole genome shotgun (WGS) entry which is preliminary data.</text>
</comment>
<accession>A0A371FH20</accession>
<name>A0A371FH20_MUCPR</name>
<gene>
    <name evidence="2" type="ORF">CR513_42236</name>
</gene>
<feature type="non-terminal residue" evidence="2">
    <location>
        <position position="1"/>
    </location>
</feature>
<evidence type="ECO:0000313" key="2">
    <source>
        <dbReference type="EMBL" id="RDX77617.1"/>
    </source>
</evidence>
<reference evidence="2" key="1">
    <citation type="submission" date="2018-05" db="EMBL/GenBank/DDBJ databases">
        <title>Draft genome of Mucuna pruriens seed.</title>
        <authorList>
            <person name="Nnadi N.E."/>
            <person name="Vos R."/>
            <person name="Hasami M.H."/>
            <person name="Devisetty U.K."/>
            <person name="Aguiy J.C."/>
        </authorList>
    </citation>
    <scope>NUCLEOTIDE SEQUENCE [LARGE SCALE GENOMIC DNA]</scope>
    <source>
        <strain evidence="2">JCA_2017</strain>
    </source>
</reference>
<evidence type="ECO:0000313" key="3">
    <source>
        <dbReference type="Proteomes" id="UP000257109"/>
    </source>
</evidence>
<dbReference type="OrthoDB" id="1750196at2759"/>